<dbReference type="PANTHER" id="PTHR12214:SF0">
    <property type="entry name" value="LD29489P"/>
    <property type="match status" value="1"/>
</dbReference>
<dbReference type="InterPro" id="IPR028211">
    <property type="entry name" value="Ntr2"/>
</dbReference>
<feature type="compositionally biased region" description="Low complexity" evidence="4">
    <location>
        <begin position="464"/>
        <end position="481"/>
    </location>
</feature>
<feature type="compositionally biased region" description="Acidic residues" evidence="4">
    <location>
        <begin position="279"/>
        <end position="289"/>
    </location>
</feature>
<organism evidence="5 6">
    <name type="scientific">Sphaceloma murrayae</name>
    <dbReference type="NCBI Taxonomy" id="2082308"/>
    <lineage>
        <taxon>Eukaryota</taxon>
        <taxon>Fungi</taxon>
        <taxon>Dikarya</taxon>
        <taxon>Ascomycota</taxon>
        <taxon>Pezizomycotina</taxon>
        <taxon>Dothideomycetes</taxon>
        <taxon>Dothideomycetidae</taxon>
        <taxon>Myriangiales</taxon>
        <taxon>Elsinoaceae</taxon>
        <taxon>Sphaceloma</taxon>
    </lineage>
</organism>
<evidence type="ECO:0000313" key="5">
    <source>
        <dbReference type="EMBL" id="PNS21838.1"/>
    </source>
</evidence>
<keyword evidence="6" id="KW-1185">Reference proteome</keyword>
<dbReference type="GO" id="GO:0003677">
    <property type="term" value="F:DNA binding"/>
    <property type="evidence" value="ECO:0007669"/>
    <property type="project" value="InterPro"/>
</dbReference>
<feature type="compositionally biased region" description="Polar residues" evidence="4">
    <location>
        <begin position="30"/>
        <end position="42"/>
    </location>
</feature>
<comment type="caution">
    <text evidence="5">The sequence shown here is derived from an EMBL/GenBank/DDBJ whole genome shotgun (WGS) entry which is preliminary data.</text>
</comment>
<dbReference type="Proteomes" id="UP000243797">
    <property type="component" value="Unassembled WGS sequence"/>
</dbReference>
<name>A0A2K1R3H8_9PEZI</name>
<sequence length="481" mass="51737">MKKTFGARRVARKIGGDEDEEINVPGTGSGTAQSSDSETTPSFVKRPSNKSRKSTSLRTSFGVAEDADGDSTTSGVVTPRRSNLSKVTLQRNAERRRAADVPFRAAREDSEERPVYNKSMLEELKQSTPSTPKDISRTGTDVEEDAPGAGRAVDLASKFGSSLSRYQAPSAIPTDAEIQEKKARRARMAKEQEVISLDAGSEEEDLDDNVTRDETGKLILKPVEKYPESRLVREDEDIFEDFDDFTTDGKVALGRKAEKEAEIKRRAEMAALIEQAEGQSDDEDEDDSEAERNAAFETAQTRSGRYGSKAVGADSARPRTPPRITPLPTLEGVMSRLKARVEEMELAKSNKAQELESLRAERKQIESEEARVQAALQETAEKFAKLRESLAATTDAIPEQSMQLSNTNGHGSGAATSSWPTPGGDNGHDGDNGAAGGRSLGLGQGQGQGLGFGAASARSHDSSLRSSPMSGGRGSSEGSDY</sequence>
<keyword evidence="3" id="KW-0175">Coiled coil</keyword>
<dbReference type="GO" id="GO:0000390">
    <property type="term" value="P:spliceosomal complex disassembly"/>
    <property type="evidence" value="ECO:0007669"/>
    <property type="project" value="InterPro"/>
</dbReference>
<keyword evidence="2" id="KW-0539">Nucleus</keyword>
<evidence type="ECO:0000256" key="3">
    <source>
        <dbReference type="SAM" id="Coils"/>
    </source>
</evidence>
<feature type="region of interest" description="Disordered" evidence="4">
    <location>
        <begin position="1"/>
        <end position="148"/>
    </location>
</feature>
<feature type="coiled-coil region" evidence="3">
    <location>
        <begin position="334"/>
        <end position="382"/>
    </location>
</feature>
<evidence type="ECO:0000256" key="4">
    <source>
        <dbReference type="SAM" id="MobiDB-lite"/>
    </source>
</evidence>
<evidence type="ECO:0000313" key="6">
    <source>
        <dbReference type="Proteomes" id="UP000243797"/>
    </source>
</evidence>
<feature type="compositionally biased region" description="Polar residues" evidence="4">
    <location>
        <begin position="70"/>
        <end position="91"/>
    </location>
</feature>
<evidence type="ECO:0000256" key="1">
    <source>
        <dbReference type="ARBA" id="ARBA00004123"/>
    </source>
</evidence>
<dbReference type="Pfam" id="PF15458">
    <property type="entry name" value="NTR2"/>
    <property type="match status" value="1"/>
</dbReference>
<dbReference type="STRING" id="2082308.A0A2K1R3H8"/>
<feature type="compositionally biased region" description="Basic and acidic residues" evidence="4">
    <location>
        <begin position="92"/>
        <end position="125"/>
    </location>
</feature>
<dbReference type="InParanoid" id="A0A2K1R3H8"/>
<evidence type="ECO:0008006" key="7">
    <source>
        <dbReference type="Google" id="ProtNLM"/>
    </source>
</evidence>
<feature type="compositionally biased region" description="Polar residues" evidence="4">
    <location>
        <begin position="126"/>
        <end position="139"/>
    </location>
</feature>
<dbReference type="InterPro" id="IPR012890">
    <property type="entry name" value="GCFC2-like"/>
</dbReference>
<feature type="region of interest" description="Disordered" evidence="4">
    <location>
        <begin position="270"/>
        <end position="328"/>
    </location>
</feature>
<reference evidence="5 6" key="1">
    <citation type="submission" date="2017-06" db="EMBL/GenBank/DDBJ databases">
        <title>Draft genome sequence of a variant of Elsinoe murrayae.</title>
        <authorList>
            <person name="Cheng Q."/>
        </authorList>
    </citation>
    <scope>NUCLEOTIDE SEQUENCE [LARGE SCALE GENOMIC DNA]</scope>
    <source>
        <strain evidence="5 6">CQ-2017a</strain>
    </source>
</reference>
<dbReference type="GO" id="GO:0071008">
    <property type="term" value="C:U2-type post-mRNA release spliceosomal complex"/>
    <property type="evidence" value="ECO:0007669"/>
    <property type="project" value="InterPro"/>
</dbReference>
<feature type="region of interest" description="Disordered" evidence="4">
    <location>
        <begin position="394"/>
        <end position="481"/>
    </location>
</feature>
<feature type="compositionally biased region" description="Gly residues" evidence="4">
    <location>
        <begin position="433"/>
        <end position="452"/>
    </location>
</feature>
<accession>A0A2K1R3H8</accession>
<gene>
    <name evidence="5" type="ORF">CAC42_436</name>
</gene>
<dbReference type="OrthoDB" id="429427at2759"/>
<dbReference type="AlphaFoldDB" id="A0A2K1R3H8"/>
<comment type="subcellular location">
    <subcellularLocation>
        <location evidence="1">Nucleus</location>
    </subcellularLocation>
</comment>
<dbReference type="EMBL" id="NKHZ01000001">
    <property type="protein sequence ID" value="PNS21838.1"/>
    <property type="molecule type" value="Genomic_DNA"/>
</dbReference>
<dbReference type="PANTHER" id="PTHR12214">
    <property type="entry name" value="GC-RICH SEQUENCE DNA-BINDING FACTOR"/>
    <property type="match status" value="1"/>
</dbReference>
<evidence type="ECO:0000256" key="2">
    <source>
        <dbReference type="ARBA" id="ARBA00023242"/>
    </source>
</evidence>
<protein>
    <recommendedName>
        <fullName evidence="7">Nineteen complex-related protein 2-domain-containing protein</fullName>
    </recommendedName>
</protein>
<proteinExistence type="predicted"/>
<feature type="compositionally biased region" description="Basic residues" evidence="4">
    <location>
        <begin position="1"/>
        <end position="12"/>
    </location>
</feature>
<feature type="compositionally biased region" description="Polar residues" evidence="4">
    <location>
        <begin position="400"/>
        <end position="420"/>
    </location>
</feature>